<dbReference type="Pfam" id="PF07253">
    <property type="entry name" value="Gypsy"/>
    <property type="match status" value="1"/>
</dbReference>
<evidence type="ECO:0000313" key="1">
    <source>
        <dbReference type="EMBL" id="KNC32036.1"/>
    </source>
</evidence>
<gene>
    <name evidence="1" type="ORF">FF38_02694</name>
</gene>
<dbReference type="AlphaFoldDB" id="A0A0L0CIG5"/>
<reference evidence="1 2" key="1">
    <citation type="journal article" date="2015" name="Nat. Commun.">
        <title>Lucilia cuprina genome unlocks parasitic fly biology to underpin future interventions.</title>
        <authorList>
            <person name="Anstead C.A."/>
            <person name="Korhonen P.K."/>
            <person name="Young N.D."/>
            <person name="Hall R.S."/>
            <person name="Jex A.R."/>
            <person name="Murali S.C."/>
            <person name="Hughes D.S."/>
            <person name="Lee S.F."/>
            <person name="Perry T."/>
            <person name="Stroehlein A.J."/>
            <person name="Ansell B.R."/>
            <person name="Breugelmans B."/>
            <person name="Hofmann A."/>
            <person name="Qu J."/>
            <person name="Dugan S."/>
            <person name="Lee S.L."/>
            <person name="Chao H."/>
            <person name="Dinh H."/>
            <person name="Han Y."/>
            <person name="Doddapaneni H.V."/>
            <person name="Worley K.C."/>
            <person name="Muzny D.M."/>
            <person name="Ioannidis P."/>
            <person name="Waterhouse R.M."/>
            <person name="Zdobnov E.M."/>
            <person name="James P.J."/>
            <person name="Bagnall N.H."/>
            <person name="Kotze A.C."/>
            <person name="Gibbs R.A."/>
            <person name="Richards S."/>
            <person name="Batterham P."/>
            <person name="Gasser R.B."/>
        </authorList>
    </citation>
    <scope>NUCLEOTIDE SEQUENCE [LARGE SCALE GENOMIC DNA]</scope>
    <source>
        <strain evidence="1 2">LS</strain>
        <tissue evidence="1">Full body</tissue>
    </source>
</reference>
<evidence type="ECO:0000313" key="2">
    <source>
        <dbReference type="Proteomes" id="UP000037069"/>
    </source>
</evidence>
<comment type="caution">
    <text evidence="1">The sequence shown here is derived from an EMBL/GenBank/DDBJ whole genome shotgun (WGS) entry which is preliminary data.</text>
</comment>
<dbReference type="EMBL" id="JRES01000347">
    <property type="protein sequence ID" value="KNC32036.1"/>
    <property type="molecule type" value="Genomic_DNA"/>
</dbReference>
<name>A0A0L0CIG5_LUCCU</name>
<keyword evidence="2" id="KW-1185">Reference proteome</keyword>
<dbReference type="InterPro" id="IPR009882">
    <property type="entry name" value="Gypsy"/>
</dbReference>
<organism evidence="1 2">
    <name type="scientific">Lucilia cuprina</name>
    <name type="common">Green bottle fly</name>
    <name type="synonym">Australian sheep blowfly</name>
    <dbReference type="NCBI Taxonomy" id="7375"/>
    <lineage>
        <taxon>Eukaryota</taxon>
        <taxon>Metazoa</taxon>
        <taxon>Ecdysozoa</taxon>
        <taxon>Arthropoda</taxon>
        <taxon>Hexapoda</taxon>
        <taxon>Insecta</taxon>
        <taxon>Pterygota</taxon>
        <taxon>Neoptera</taxon>
        <taxon>Endopterygota</taxon>
        <taxon>Diptera</taxon>
        <taxon>Brachycera</taxon>
        <taxon>Muscomorpha</taxon>
        <taxon>Oestroidea</taxon>
        <taxon>Calliphoridae</taxon>
        <taxon>Luciliinae</taxon>
        <taxon>Lucilia</taxon>
    </lineage>
</organism>
<protein>
    <submittedName>
        <fullName evidence="1">Uncharacterized protein</fullName>
    </submittedName>
</protein>
<proteinExistence type="predicted"/>
<sequence length="222" mass="25607">MITDIPNESDQEVLIINEHNRVHRNADEIKAQLLEKRYFQQMMAKDEIVNLQYAIHWAKVGVINSFILSHEELKNLNKLTMCKYSEVEDISESICLPNLIRSKPSKCTRELFDINGTFLIKYHNETVSVNGKNFSGSEITYAYPLLAVVKPKACNSLVEETLTQELIKEMHVNNTEAIEILNIESKMGDLYAEGDLIWGKGHLWADQKKMVAFHHFTRINEL</sequence>
<accession>A0A0L0CIG5</accession>
<dbReference type="Proteomes" id="UP000037069">
    <property type="component" value="Unassembled WGS sequence"/>
</dbReference>